<evidence type="ECO:0000313" key="3">
    <source>
        <dbReference type="Proteomes" id="UP000660024"/>
    </source>
</evidence>
<protein>
    <recommendedName>
        <fullName evidence="4">Fibronectin type 3 domain-containing protein</fullName>
    </recommendedName>
</protein>
<organism evidence="2 3">
    <name type="scientific">Pedobacter segetis</name>
    <dbReference type="NCBI Taxonomy" id="2793069"/>
    <lineage>
        <taxon>Bacteria</taxon>
        <taxon>Pseudomonadati</taxon>
        <taxon>Bacteroidota</taxon>
        <taxon>Sphingobacteriia</taxon>
        <taxon>Sphingobacteriales</taxon>
        <taxon>Sphingobacteriaceae</taxon>
        <taxon>Pedobacter</taxon>
    </lineage>
</organism>
<keyword evidence="1" id="KW-0732">Signal</keyword>
<evidence type="ECO:0000313" key="2">
    <source>
        <dbReference type="EMBL" id="MBK0381738.1"/>
    </source>
</evidence>
<feature type="chain" id="PRO_5046424444" description="Fibronectin type 3 domain-containing protein" evidence="1">
    <location>
        <begin position="20"/>
        <end position="683"/>
    </location>
</feature>
<dbReference type="RefSeq" id="WP_200584518.1">
    <property type="nucleotide sequence ID" value="NZ_JAEHFY010000002.1"/>
</dbReference>
<proteinExistence type="predicted"/>
<dbReference type="Gene3D" id="2.60.40.10">
    <property type="entry name" value="Immunoglobulins"/>
    <property type="match status" value="4"/>
</dbReference>
<accession>A0ABS1BFV3</accession>
<evidence type="ECO:0000256" key="1">
    <source>
        <dbReference type="SAM" id="SignalP"/>
    </source>
</evidence>
<feature type="signal peptide" evidence="1">
    <location>
        <begin position="1"/>
        <end position="19"/>
    </location>
</feature>
<gene>
    <name evidence="2" type="ORF">I5M32_02090</name>
</gene>
<reference evidence="2 3" key="1">
    <citation type="submission" date="2020-12" db="EMBL/GenBank/DDBJ databases">
        <title>Bacterial novel species Pedobacter sp. SD-b isolated from soil.</title>
        <authorList>
            <person name="Jung H.-Y."/>
        </authorList>
    </citation>
    <scope>NUCLEOTIDE SEQUENCE [LARGE SCALE GENOMIC DNA]</scope>
    <source>
        <strain evidence="2 3">SD-b</strain>
    </source>
</reference>
<dbReference type="Proteomes" id="UP000660024">
    <property type="component" value="Unassembled WGS sequence"/>
</dbReference>
<name>A0ABS1BFV3_9SPHI</name>
<keyword evidence="3" id="KW-1185">Reference proteome</keyword>
<dbReference type="EMBL" id="JAEHFY010000002">
    <property type="protein sequence ID" value="MBK0381738.1"/>
    <property type="molecule type" value="Genomic_DNA"/>
</dbReference>
<dbReference type="InterPro" id="IPR036116">
    <property type="entry name" value="FN3_sf"/>
</dbReference>
<evidence type="ECO:0008006" key="4">
    <source>
        <dbReference type="Google" id="ProtNLM"/>
    </source>
</evidence>
<dbReference type="SUPFAM" id="SSF49265">
    <property type="entry name" value="Fibronectin type III"/>
    <property type="match status" value="3"/>
</dbReference>
<sequence length="683" mass="76781">MKITCISLFVCLSFIQTFAQKKSVQLPYTIGGKIVGKGKAYPDKISLRWNISNYQLFDQMVKDGVFIDRLILGKDNKAESKDWVRISKDTIKAATLQEMTHPGFEKDTALIIMAQTLYGKSEYPKGLSLIAQVKMQDEERQNRHLIASLYSAISPSAAKYAGLAFDDTLKVDFNKKYVYRISAAKPYHYANSIDTGFVYVIGHDAGVKEKFFGLQTKNGEQTITLKWLKENSPFTGYYIQRSIDKINFKNLNTQIYLPATDTTDKNVSYYYVDSVANYKPYYYRLIGVNAFGEHQKFEETAQGMAVDRTPPSVSDLKFDKKGNEVVFTWNKSLDKDLKGYYLLGGSGLNQEDSIINKTIMPPSQISQKVVLSKDFKSAYYRLMAVDTAGNASFSSPAYVFIPDTIPPLPPSGLKGLIDTTGLVVLKWKPDISGKALRGYKVYAANQENHEFIPISDMMGDTTYSFKTTLNTLTKKLFIKITAIDGNFNGSKMSQALILERPDILPPSVPVIQKYSNNANGVKIYWTGGIEEDFSHFNLYRKASTDSLYQIIGTTKDTSFEDTTALGGLAYLYTITAVDSSHLASALSFPLYLKTQYKETAYKPNLRSNYDEAKKEESLTWEKPHQEVDFFIVYKDDGDGLSMYKSISGNQNAMVEANVKKQAKAFGIKVVYKDKTESEVILGQ</sequence>
<comment type="caution">
    <text evidence="2">The sequence shown here is derived from an EMBL/GenBank/DDBJ whole genome shotgun (WGS) entry which is preliminary data.</text>
</comment>
<dbReference type="InterPro" id="IPR013783">
    <property type="entry name" value="Ig-like_fold"/>
</dbReference>